<dbReference type="Proteomes" id="UP000245207">
    <property type="component" value="Unassembled WGS sequence"/>
</dbReference>
<dbReference type="GO" id="GO:0005634">
    <property type="term" value="C:nucleus"/>
    <property type="evidence" value="ECO:0007669"/>
    <property type="project" value="InterPro"/>
</dbReference>
<dbReference type="AlphaFoldDB" id="A0A2U1NXU1"/>
<evidence type="ECO:0000313" key="3">
    <source>
        <dbReference type="EMBL" id="PWA78335.1"/>
    </source>
</evidence>
<dbReference type="Gene3D" id="2.30.30.1040">
    <property type="match status" value="1"/>
</dbReference>
<dbReference type="GO" id="GO:0003677">
    <property type="term" value="F:DNA binding"/>
    <property type="evidence" value="ECO:0007669"/>
    <property type="project" value="InterPro"/>
</dbReference>
<evidence type="ECO:0000259" key="2">
    <source>
        <dbReference type="Pfam" id="PF06507"/>
    </source>
</evidence>
<dbReference type="STRING" id="35608.A0A2U1NXU1"/>
<reference evidence="3 4" key="1">
    <citation type="journal article" date="2018" name="Mol. Plant">
        <title>The genome of Artemisia annua provides insight into the evolution of Asteraceae family and artemisinin biosynthesis.</title>
        <authorList>
            <person name="Shen Q."/>
            <person name="Zhang L."/>
            <person name="Liao Z."/>
            <person name="Wang S."/>
            <person name="Yan T."/>
            <person name="Shi P."/>
            <person name="Liu M."/>
            <person name="Fu X."/>
            <person name="Pan Q."/>
            <person name="Wang Y."/>
            <person name="Lv Z."/>
            <person name="Lu X."/>
            <person name="Zhang F."/>
            <person name="Jiang W."/>
            <person name="Ma Y."/>
            <person name="Chen M."/>
            <person name="Hao X."/>
            <person name="Li L."/>
            <person name="Tang Y."/>
            <person name="Lv G."/>
            <person name="Zhou Y."/>
            <person name="Sun X."/>
            <person name="Brodelius P.E."/>
            <person name="Rose J.K.C."/>
            <person name="Tang K."/>
        </authorList>
    </citation>
    <scope>NUCLEOTIDE SEQUENCE [LARGE SCALE GENOMIC DNA]</scope>
    <source>
        <strain evidence="4">cv. Huhao1</strain>
        <tissue evidence="3">Leaf</tissue>
    </source>
</reference>
<dbReference type="GO" id="GO:0006355">
    <property type="term" value="P:regulation of DNA-templated transcription"/>
    <property type="evidence" value="ECO:0007669"/>
    <property type="project" value="InterPro"/>
</dbReference>
<comment type="caution">
    <text evidence="3">The sequence shown here is derived from an EMBL/GenBank/DDBJ whole genome shotgun (WGS) entry which is preliminary data.</text>
</comment>
<gene>
    <name evidence="3" type="ORF">CTI12_AA216270</name>
</gene>
<dbReference type="PANTHER" id="PTHR31384:SF96">
    <property type="entry name" value="AUXIN RESPONSE FACTOR 1"/>
    <property type="match status" value="1"/>
</dbReference>
<proteinExistence type="predicted"/>
<keyword evidence="4" id="KW-1185">Reference proteome</keyword>
<feature type="region of interest" description="Disordered" evidence="1">
    <location>
        <begin position="496"/>
        <end position="515"/>
    </location>
</feature>
<accession>A0A2U1NXU1</accession>
<dbReference type="InterPro" id="IPR044835">
    <property type="entry name" value="ARF_plant"/>
</dbReference>
<dbReference type="EMBL" id="PKPP01002003">
    <property type="protein sequence ID" value="PWA78335.1"/>
    <property type="molecule type" value="Genomic_DNA"/>
</dbReference>
<organism evidence="3 4">
    <name type="scientific">Artemisia annua</name>
    <name type="common">Sweet wormwood</name>
    <dbReference type="NCBI Taxonomy" id="35608"/>
    <lineage>
        <taxon>Eukaryota</taxon>
        <taxon>Viridiplantae</taxon>
        <taxon>Streptophyta</taxon>
        <taxon>Embryophyta</taxon>
        <taxon>Tracheophyta</taxon>
        <taxon>Spermatophyta</taxon>
        <taxon>Magnoliopsida</taxon>
        <taxon>eudicotyledons</taxon>
        <taxon>Gunneridae</taxon>
        <taxon>Pentapetalae</taxon>
        <taxon>asterids</taxon>
        <taxon>campanulids</taxon>
        <taxon>Asterales</taxon>
        <taxon>Asteraceae</taxon>
        <taxon>Asteroideae</taxon>
        <taxon>Anthemideae</taxon>
        <taxon>Artemisiinae</taxon>
        <taxon>Artemisia</taxon>
    </lineage>
</organism>
<evidence type="ECO:0000256" key="1">
    <source>
        <dbReference type="SAM" id="MobiDB-lite"/>
    </source>
</evidence>
<name>A0A2U1NXU1_ARTAN</name>
<dbReference type="Pfam" id="PF06507">
    <property type="entry name" value="ARF_AD"/>
    <property type="match status" value="1"/>
</dbReference>
<protein>
    <submittedName>
        <fullName evidence="3">Auxin response factor 1</fullName>
    </submittedName>
</protein>
<dbReference type="InterPro" id="IPR010525">
    <property type="entry name" value="ARF_dom"/>
</dbReference>
<dbReference type="GO" id="GO:0009725">
    <property type="term" value="P:response to hormone"/>
    <property type="evidence" value="ECO:0007669"/>
    <property type="project" value="InterPro"/>
</dbReference>
<sequence length="612" mass="69405">MACGLLTFVGDERFKRMFSVLSGVLHQITRTSTWYHNTLIPGAPFIEGTLMCKCFSKGGQLQGKSYHKVPLCVNSCYDHSFLLIIFVSFDFQSHLLHPLGAFVGMGQKGHTQFINFFFLMDNIAASNEGCFLIFLGAILNLIGLSKKRNYPEGFQPAFSVETPYKQLWHQCGGPHSYVPREGENVLYFPQGHLEQIEDSNQQLPDILLPAKILCKVLNVQLWVENEQVYAQITLLPHQAVSTQSEAAIPDLPVPEPPCCNVCSFYKTPTACDTSAPGGLRKHTHLSVLTTTHHAITAGSPFNVIYRPRATQSAFIISVNRYLKAQNPRPCVGMKFTMGFEGERVPEERFGGTIVAVGDDASSTWPDSEWKSVKFVDSSQYLFYVPEELYMQEPKTRIKLEAVTFFLEVQWDKPLTILPYKVSPWEIELKPSQRFKCSCCLGLKRLFCWGQKIGETPEVNDTSNIFPGTVQSELELPKEINREPEIRKKPFIEPTRSTLPFPHRIGDTPEVNDTSNIFPGTVQSELELPKEINREPEIRKKPFVEPTRSTLPFPHRVRNKRKISTKIPRESQASAIKHTIYRSPCANSEIRKIPEELADQQVQTRRSLHSDDK</sequence>
<dbReference type="PANTHER" id="PTHR31384">
    <property type="entry name" value="AUXIN RESPONSE FACTOR 4-RELATED"/>
    <property type="match status" value="1"/>
</dbReference>
<feature type="domain" description="Auxin response factor" evidence="2">
    <location>
        <begin position="314"/>
        <end position="373"/>
    </location>
</feature>
<evidence type="ECO:0000313" key="4">
    <source>
        <dbReference type="Proteomes" id="UP000245207"/>
    </source>
</evidence>